<proteinExistence type="inferred from homology"/>
<evidence type="ECO:0000256" key="4">
    <source>
        <dbReference type="ARBA" id="ARBA00023242"/>
    </source>
</evidence>
<dbReference type="GO" id="GO:0005669">
    <property type="term" value="C:transcription factor TFIID complex"/>
    <property type="evidence" value="ECO:0007669"/>
    <property type="project" value="TreeGrafter"/>
</dbReference>
<dbReference type="RefSeq" id="XP_005703190.1">
    <property type="nucleotide sequence ID" value="XM_005703133.1"/>
</dbReference>
<evidence type="ECO:0000256" key="2">
    <source>
        <dbReference type="ARBA" id="ARBA00023015"/>
    </source>
</evidence>
<keyword evidence="8" id="KW-1185">Reference proteome</keyword>
<feature type="region of interest" description="Disordered" evidence="6">
    <location>
        <begin position="125"/>
        <end position="164"/>
    </location>
</feature>
<name>M2WS48_GALSU</name>
<dbReference type="PANTHER" id="PTHR21242:SF0">
    <property type="entry name" value="TRANSCRIPTION INITIATION FACTOR TFIID SUBUNIT 10"/>
    <property type="match status" value="1"/>
</dbReference>
<dbReference type="GO" id="GO:0006367">
    <property type="term" value="P:transcription initiation at RNA polymerase II promoter"/>
    <property type="evidence" value="ECO:0007669"/>
    <property type="project" value="TreeGrafter"/>
</dbReference>
<dbReference type="OMA" id="ALTMHIL"/>
<evidence type="ECO:0000313" key="8">
    <source>
        <dbReference type="Proteomes" id="UP000030680"/>
    </source>
</evidence>
<dbReference type="Gramene" id="EME26670">
    <property type="protein sequence ID" value="EME26670"/>
    <property type="gene ID" value="Gasu_56790"/>
</dbReference>
<reference evidence="8" key="1">
    <citation type="journal article" date="2013" name="Science">
        <title>Gene transfer from bacteria and archaea facilitated evolution of an extremophilic eukaryote.</title>
        <authorList>
            <person name="Schonknecht G."/>
            <person name="Chen W.H."/>
            <person name="Ternes C.M."/>
            <person name="Barbier G.G."/>
            <person name="Shrestha R.P."/>
            <person name="Stanke M."/>
            <person name="Brautigam A."/>
            <person name="Baker B.J."/>
            <person name="Banfield J.F."/>
            <person name="Garavito R.M."/>
            <person name="Carr K."/>
            <person name="Wilkerson C."/>
            <person name="Rensing S.A."/>
            <person name="Gagneul D."/>
            <person name="Dickenson N.E."/>
            <person name="Oesterhelt C."/>
            <person name="Lercher M.J."/>
            <person name="Weber A.P."/>
        </authorList>
    </citation>
    <scope>NUCLEOTIDE SEQUENCE [LARGE SCALE GENOMIC DNA]</scope>
    <source>
        <strain evidence="8">074W</strain>
    </source>
</reference>
<sequence>MDLFETSQIEKLLESLENYQPAFPDALVRYYLAKSGFQTDDIRAERLVALAAQKFVADVANDALNHVKLRQQSQATSKKSKENEVILTVEDLSKALEEYGVHLKKPPYYVDSPVVGVGSANLKKRKTEQVTSVKPEEKSLEGKEVFKEEPKEEDKELTQEPENV</sequence>
<keyword evidence="4" id="KW-0539">Nucleus</keyword>
<dbReference type="GO" id="GO:1990841">
    <property type="term" value="F:promoter-specific chromatin binding"/>
    <property type="evidence" value="ECO:0007669"/>
    <property type="project" value="TreeGrafter"/>
</dbReference>
<feature type="compositionally biased region" description="Basic and acidic residues" evidence="6">
    <location>
        <begin position="134"/>
        <end position="158"/>
    </location>
</feature>
<evidence type="ECO:0000256" key="1">
    <source>
        <dbReference type="ARBA" id="ARBA00004123"/>
    </source>
</evidence>
<comment type="subcellular location">
    <subcellularLocation>
        <location evidence="1">Nucleus</location>
    </subcellularLocation>
</comment>
<evidence type="ECO:0000256" key="5">
    <source>
        <dbReference type="ARBA" id="ARBA00025730"/>
    </source>
</evidence>
<dbReference type="eggNOG" id="KOG3423">
    <property type="taxonomic scope" value="Eukaryota"/>
</dbReference>
<dbReference type="AlphaFoldDB" id="M2WS48"/>
<dbReference type="GO" id="GO:0000124">
    <property type="term" value="C:SAGA complex"/>
    <property type="evidence" value="ECO:0007669"/>
    <property type="project" value="TreeGrafter"/>
</dbReference>
<dbReference type="GO" id="GO:0003743">
    <property type="term" value="F:translation initiation factor activity"/>
    <property type="evidence" value="ECO:0007669"/>
    <property type="project" value="UniProtKB-KW"/>
</dbReference>
<dbReference type="STRING" id="130081.M2WS48"/>
<evidence type="ECO:0000256" key="3">
    <source>
        <dbReference type="ARBA" id="ARBA00023163"/>
    </source>
</evidence>
<keyword evidence="7" id="KW-0396">Initiation factor</keyword>
<dbReference type="GO" id="GO:0016251">
    <property type="term" value="F:RNA polymerase II general transcription initiation factor activity"/>
    <property type="evidence" value="ECO:0007669"/>
    <property type="project" value="TreeGrafter"/>
</dbReference>
<protein>
    <submittedName>
        <fullName evidence="7">Transcription initiation factor TFIID subunit D8</fullName>
    </submittedName>
</protein>
<keyword evidence="2" id="KW-0805">Transcription regulation</keyword>
<dbReference type="EMBL" id="KB454544">
    <property type="protein sequence ID" value="EME26670.1"/>
    <property type="molecule type" value="Genomic_DNA"/>
</dbReference>
<keyword evidence="7" id="KW-0648">Protein biosynthesis</keyword>
<dbReference type="GeneID" id="17085631"/>
<dbReference type="PANTHER" id="PTHR21242">
    <property type="entry name" value="TRANSCRIPTION INITIATION FACTOR TFIID SUBUNIT 10"/>
    <property type="match status" value="1"/>
</dbReference>
<evidence type="ECO:0000313" key="7">
    <source>
        <dbReference type="EMBL" id="EME26670.1"/>
    </source>
</evidence>
<organism evidence="7 8">
    <name type="scientific">Galdieria sulphuraria</name>
    <name type="common">Red alga</name>
    <dbReference type="NCBI Taxonomy" id="130081"/>
    <lineage>
        <taxon>Eukaryota</taxon>
        <taxon>Rhodophyta</taxon>
        <taxon>Bangiophyceae</taxon>
        <taxon>Galdieriales</taxon>
        <taxon>Galdieriaceae</taxon>
        <taxon>Galdieria</taxon>
    </lineage>
</organism>
<dbReference type="Proteomes" id="UP000030680">
    <property type="component" value="Unassembled WGS sequence"/>
</dbReference>
<comment type="similarity">
    <text evidence="5">Belongs to the TAF10 family.</text>
</comment>
<keyword evidence="3" id="KW-0804">Transcription</keyword>
<dbReference type="OrthoDB" id="154356at2759"/>
<dbReference type="Pfam" id="PF03540">
    <property type="entry name" value="TAF10"/>
    <property type="match status" value="1"/>
</dbReference>
<dbReference type="KEGG" id="gsl:Gasu_56790"/>
<dbReference type="PRINTS" id="PR01443">
    <property type="entry name" value="TFIID30KDSUB"/>
</dbReference>
<evidence type="ECO:0000256" key="6">
    <source>
        <dbReference type="SAM" id="MobiDB-lite"/>
    </source>
</evidence>
<gene>
    <name evidence="7" type="ORF">Gasu_56790</name>
</gene>
<accession>M2WS48</accession>
<dbReference type="InterPro" id="IPR003923">
    <property type="entry name" value="TAF10"/>
</dbReference>
<dbReference type="CDD" id="cd07982">
    <property type="entry name" value="HFD_TAF10"/>
    <property type="match status" value="1"/>
</dbReference>